<evidence type="ECO:0000256" key="1">
    <source>
        <dbReference type="ARBA" id="ARBA00005591"/>
    </source>
</evidence>
<organism evidence="9 10">
    <name type="scientific">Phodopus roborovskii</name>
    <name type="common">Roborovski's desert hamster</name>
    <name type="synonym">Cricetulus roborovskii</name>
    <dbReference type="NCBI Taxonomy" id="109678"/>
    <lineage>
        <taxon>Eukaryota</taxon>
        <taxon>Metazoa</taxon>
        <taxon>Chordata</taxon>
        <taxon>Craniata</taxon>
        <taxon>Vertebrata</taxon>
        <taxon>Euteleostomi</taxon>
        <taxon>Mammalia</taxon>
        <taxon>Eutheria</taxon>
        <taxon>Euarchontoglires</taxon>
        <taxon>Glires</taxon>
        <taxon>Rodentia</taxon>
        <taxon>Myomorpha</taxon>
        <taxon>Muroidea</taxon>
        <taxon>Cricetidae</taxon>
        <taxon>Cricetinae</taxon>
        <taxon>Phodopus</taxon>
    </lineage>
</organism>
<evidence type="ECO:0000256" key="3">
    <source>
        <dbReference type="ARBA" id="ARBA00023002"/>
    </source>
</evidence>
<evidence type="ECO:0000256" key="7">
    <source>
        <dbReference type="ARBA" id="ARBA00048782"/>
    </source>
</evidence>
<dbReference type="GO" id="GO:0005737">
    <property type="term" value="C:cytoplasm"/>
    <property type="evidence" value="ECO:0007669"/>
    <property type="project" value="TreeGrafter"/>
</dbReference>
<dbReference type="PANTHER" id="PTHR42799">
    <property type="entry name" value="MITOCHONDRIAL PEPTIDE METHIONINE SULFOXIDE REDUCTASE"/>
    <property type="match status" value="1"/>
</dbReference>
<evidence type="ECO:0000313" key="10">
    <source>
        <dbReference type="Proteomes" id="UP001152836"/>
    </source>
</evidence>
<evidence type="ECO:0000256" key="5">
    <source>
        <dbReference type="ARBA" id="ARBA00030643"/>
    </source>
</evidence>
<sequence length="165" mass="18103">MGKHMSGTFPLPQGHGTLSWGLCVGGGWWGSFRRVKGRLAFPQGEDLEGGFREAPHHPVSMSFQKALKWFLVLISNSYKKQTKQNLATSVLCGPASCLDMDAGPCSHQAYLVLTKHGFGPITTDIREGQEFYYAEDYHQQYLNKNPDGYCGLGGTGVSCPMGIQK</sequence>
<dbReference type="SUPFAM" id="SSF55068">
    <property type="entry name" value="Peptide methionine sulfoxide reductase"/>
    <property type="match status" value="1"/>
</dbReference>
<dbReference type="Proteomes" id="UP001152836">
    <property type="component" value="Unassembled WGS sequence"/>
</dbReference>
<comment type="caution">
    <text evidence="9">The sequence shown here is derived from an EMBL/GenBank/DDBJ whole genome shotgun (WGS) entry which is preliminary data.</text>
</comment>
<feature type="domain" description="Peptide methionine sulphoxide reductase MsrA" evidence="8">
    <location>
        <begin position="117"/>
        <end position="150"/>
    </location>
</feature>
<dbReference type="EMBL" id="CALSGD010001495">
    <property type="protein sequence ID" value="CAH6827938.1"/>
    <property type="molecule type" value="Genomic_DNA"/>
</dbReference>
<dbReference type="Pfam" id="PF01625">
    <property type="entry name" value="PMSR"/>
    <property type="match status" value="1"/>
</dbReference>
<protein>
    <recommendedName>
        <fullName evidence="2">peptide-methionine (S)-S-oxide reductase</fullName>
        <ecNumber evidence="2">1.8.4.11</ecNumber>
    </recommendedName>
    <alternativeName>
        <fullName evidence="5">Peptide-methionine (S)-S-oxide reductase</fullName>
    </alternativeName>
    <alternativeName>
        <fullName evidence="4">Protein-methionine-S-oxide reductase</fullName>
    </alternativeName>
</protein>
<comment type="catalytic activity">
    <reaction evidence="7">
        <text>[thioredoxin]-disulfide + L-methionine + H2O = L-methionine (S)-S-oxide + [thioredoxin]-dithiol</text>
        <dbReference type="Rhea" id="RHEA:19993"/>
        <dbReference type="Rhea" id="RHEA-COMP:10698"/>
        <dbReference type="Rhea" id="RHEA-COMP:10700"/>
        <dbReference type="ChEBI" id="CHEBI:15377"/>
        <dbReference type="ChEBI" id="CHEBI:29950"/>
        <dbReference type="ChEBI" id="CHEBI:50058"/>
        <dbReference type="ChEBI" id="CHEBI:57844"/>
        <dbReference type="ChEBI" id="CHEBI:58772"/>
        <dbReference type="EC" id="1.8.4.11"/>
    </reaction>
</comment>
<dbReference type="GO" id="GO:0034599">
    <property type="term" value="P:cellular response to oxidative stress"/>
    <property type="evidence" value="ECO:0007669"/>
    <property type="project" value="TreeGrafter"/>
</dbReference>
<accession>A0AAU9ZQ48</accession>
<name>A0AAU9ZQ48_PHORO</name>
<dbReference type="InterPro" id="IPR050162">
    <property type="entry name" value="MsrA_MetSO_reductase"/>
</dbReference>
<dbReference type="GO" id="GO:0008113">
    <property type="term" value="F:peptide-methionine (S)-S-oxide reductase activity"/>
    <property type="evidence" value="ECO:0007669"/>
    <property type="project" value="UniProtKB-EC"/>
</dbReference>
<dbReference type="InterPro" id="IPR002569">
    <property type="entry name" value="Met_Sox_Rdtase_MsrA_dom"/>
</dbReference>
<keyword evidence="3" id="KW-0560">Oxidoreductase</keyword>
<dbReference type="Gene3D" id="3.30.1060.10">
    <property type="entry name" value="Peptide methionine sulphoxide reductase MsrA"/>
    <property type="match status" value="1"/>
</dbReference>
<reference evidence="9" key="1">
    <citation type="submission" date="2022-06" db="EMBL/GenBank/DDBJ databases">
        <authorList>
            <person name="Andreotti S."/>
            <person name="Wyler E."/>
        </authorList>
    </citation>
    <scope>NUCLEOTIDE SEQUENCE</scope>
</reference>
<dbReference type="EC" id="1.8.4.11" evidence="2"/>
<dbReference type="AlphaFoldDB" id="A0AAU9ZQ48"/>
<proteinExistence type="inferred from homology"/>
<evidence type="ECO:0000313" key="9">
    <source>
        <dbReference type="EMBL" id="CAH6827938.1"/>
    </source>
</evidence>
<dbReference type="InterPro" id="IPR036509">
    <property type="entry name" value="Met_Sox_Rdtase_MsrA_sf"/>
</dbReference>
<comment type="similarity">
    <text evidence="1">Belongs to the MsrA Met sulfoxide reductase family.</text>
</comment>
<evidence type="ECO:0000256" key="2">
    <source>
        <dbReference type="ARBA" id="ARBA00012502"/>
    </source>
</evidence>
<evidence type="ECO:0000256" key="6">
    <source>
        <dbReference type="ARBA" id="ARBA00047806"/>
    </source>
</evidence>
<comment type="catalytic activity">
    <reaction evidence="6">
        <text>L-methionyl-[protein] + [thioredoxin]-disulfide + H2O = L-methionyl-(S)-S-oxide-[protein] + [thioredoxin]-dithiol</text>
        <dbReference type="Rhea" id="RHEA:14217"/>
        <dbReference type="Rhea" id="RHEA-COMP:10698"/>
        <dbReference type="Rhea" id="RHEA-COMP:10700"/>
        <dbReference type="Rhea" id="RHEA-COMP:12313"/>
        <dbReference type="Rhea" id="RHEA-COMP:12315"/>
        <dbReference type="ChEBI" id="CHEBI:15377"/>
        <dbReference type="ChEBI" id="CHEBI:16044"/>
        <dbReference type="ChEBI" id="CHEBI:29950"/>
        <dbReference type="ChEBI" id="CHEBI:44120"/>
        <dbReference type="ChEBI" id="CHEBI:50058"/>
        <dbReference type="EC" id="1.8.4.11"/>
    </reaction>
</comment>
<gene>
    <name evidence="9" type="primary">Msra</name>
    <name evidence="9" type="ORF">PHOROB_LOCUS11238</name>
</gene>
<keyword evidence="10" id="KW-1185">Reference proteome</keyword>
<evidence type="ECO:0000256" key="4">
    <source>
        <dbReference type="ARBA" id="ARBA00030273"/>
    </source>
</evidence>
<evidence type="ECO:0000259" key="8">
    <source>
        <dbReference type="Pfam" id="PF01625"/>
    </source>
</evidence>
<dbReference type="PANTHER" id="PTHR42799:SF2">
    <property type="entry name" value="MITOCHONDRIAL PEPTIDE METHIONINE SULFOXIDE REDUCTASE"/>
    <property type="match status" value="1"/>
</dbReference>